<gene>
    <name evidence="2" type="ORF">Agub_g401</name>
</gene>
<feature type="compositionally biased region" description="Basic and acidic residues" evidence="1">
    <location>
        <begin position="79"/>
        <end position="89"/>
    </location>
</feature>
<organism evidence="2 3">
    <name type="scientific">Astrephomene gubernaculifera</name>
    <dbReference type="NCBI Taxonomy" id="47775"/>
    <lineage>
        <taxon>Eukaryota</taxon>
        <taxon>Viridiplantae</taxon>
        <taxon>Chlorophyta</taxon>
        <taxon>core chlorophytes</taxon>
        <taxon>Chlorophyceae</taxon>
        <taxon>CS clade</taxon>
        <taxon>Chlamydomonadales</taxon>
        <taxon>Astrephomenaceae</taxon>
        <taxon>Astrephomene</taxon>
    </lineage>
</organism>
<feature type="region of interest" description="Disordered" evidence="1">
    <location>
        <begin position="51"/>
        <end position="90"/>
    </location>
</feature>
<feature type="non-terminal residue" evidence="2">
    <location>
        <position position="291"/>
    </location>
</feature>
<evidence type="ECO:0000313" key="2">
    <source>
        <dbReference type="EMBL" id="GFR39896.1"/>
    </source>
</evidence>
<name>A0AAD3DDM9_9CHLO</name>
<dbReference type="EMBL" id="BMAR01000001">
    <property type="protein sequence ID" value="GFR39896.1"/>
    <property type="molecule type" value="Genomic_DNA"/>
</dbReference>
<evidence type="ECO:0000256" key="1">
    <source>
        <dbReference type="SAM" id="MobiDB-lite"/>
    </source>
</evidence>
<protein>
    <submittedName>
        <fullName evidence="2">Uncharacterized protein</fullName>
    </submittedName>
</protein>
<accession>A0AAD3DDM9</accession>
<comment type="caution">
    <text evidence="2">The sequence shown here is derived from an EMBL/GenBank/DDBJ whole genome shotgun (WGS) entry which is preliminary data.</text>
</comment>
<keyword evidence="3" id="KW-1185">Reference proteome</keyword>
<dbReference type="Proteomes" id="UP001054857">
    <property type="component" value="Unassembled WGS sequence"/>
</dbReference>
<evidence type="ECO:0000313" key="3">
    <source>
        <dbReference type="Proteomes" id="UP001054857"/>
    </source>
</evidence>
<proteinExistence type="predicted"/>
<reference evidence="2 3" key="1">
    <citation type="journal article" date="2021" name="Sci. Rep.">
        <title>Genome sequencing of the multicellular alga Astrephomene provides insights into convergent evolution of germ-soma differentiation.</title>
        <authorList>
            <person name="Yamashita S."/>
            <person name="Yamamoto K."/>
            <person name="Matsuzaki R."/>
            <person name="Suzuki S."/>
            <person name="Yamaguchi H."/>
            <person name="Hirooka S."/>
            <person name="Minakuchi Y."/>
            <person name="Miyagishima S."/>
            <person name="Kawachi M."/>
            <person name="Toyoda A."/>
            <person name="Nozaki H."/>
        </authorList>
    </citation>
    <scope>NUCLEOTIDE SEQUENCE [LARGE SCALE GENOMIC DNA]</scope>
    <source>
        <strain evidence="2 3">NIES-4017</strain>
    </source>
</reference>
<sequence>RTTIIHLGLVRRRSHSNLGKHKMLLSSIRTFHTAMEAHRIARQLGTTAQQRWHAPARPSPAAVALPARRQLSARSSKGGRPDPETDKSWGEIIGDAAGVAKSVLNKIKDTAASILPVPKGPTEKPTPTPKPEVPFGPPGGGLLPNLIGRAVGGLLSSALSSLSAQLEEAAREQAGAYQEAVARIQGSAKLRARLGSVTVGPVMSQSSSSSSINGVVTKQVALMLPVYGSLGASGTAQVTVVEGAQQPGGRSMQIMVRTLDGGIITVDDGPGAGGSGGRSNVIDVEFREVKK</sequence>
<dbReference type="AlphaFoldDB" id="A0AAD3DDM9"/>